<dbReference type="EMBL" id="SNXZ01000006">
    <property type="protein sequence ID" value="TDP93629.1"/>
    <property type="molecule type" value="Genomic_DNA"/>
</dbReference>
<evidence type="ECO:0000313" key="4">
    <source>
        <dbReference type="Proteomes" id="UP000295444"/>
    </source>
</evidence>
<accession>A0A4R6S208</accession>
<keyword evidence="4" id="KW-1185">Reference proteome</keyword>
<evidence type="ECO:0000259" key="2">
    <source>
        <dbReference type="Pfam" id="PF00561"/>
    </source>
</evidence>
<dbReference type="Gene3D" id="3.40.50.1820">
    <property type="entry name" value="alpha/beta hydrolase"/>
    <property type="match status" value="1"/>
</dbReference>
<proteinExistence type="predicted"/>
<gene>
    <name evidence="3" type="ORF">EV186_10623</name>
</gene>
<feature type="domain" description="AB hydrolase-1" evidence="2">
    <location>
        <begin position="69"/>
        <end position="190"/>
    </location>
</feature>
<dbReference type="InterPro" id="IPR000073">
    <property type="entry name" value="AB_hydrolase_1"/>
</dbReference>
<feature type="signal peptide" evidence="1">
    <location>
        <begin position="1"/>
        <end position="29"/>
    </location>
</feature>
<dbReference type="PANTHER" id="PTHR37574:SF1">
    <property type="entry name" value="LIPASE B"/>
    <property type="match status" value="1"/>
</dbReference>
<dbReference type="GO" id="GO:0016787">
    <property type="term" value="F:hydrolase activity"/>
    <property type="evidence" value="ECO:0007669"/>
    <property type="project" value="UniProtKB-KW"/>
</dbReference>
<dbReference type="Proteomes" id="UP000295444">
    <property type="component" value="Unassembled WGS sequence"/>
</dbReference>
<name>A0A4R6S208_LABRH</name>
<dbReference type="OrthoDB" id="8871309at2"/>
<dbReference type="Pfam" id="PF00561">
    <property type="entry name" value="Abhydrolase_1"/>
    <property type="match status" value="1"/>
</dbReference>
<evidence type="ECO:0000313" key="3">
    <source>
        <dbReference type="EMBL" id="TDP93629.1"/>
    </source>
</evidence>
<feature type="chain" id="PRO_5020323214" evidence="1">
    <location>
        <begin position="30"/>
        <end position="293"/>
    </location>
</feature>
<dbReference type="AlphaFoldDB" id="A0A4R6S208"/>
<reference evidence="3 4" key="1">
    <citation type="submission" date="2019-03" db="EMBL/GenBank/DDBJ databases">
        <title>Genomic Encyclopedia of Type Strains, Phase IV (KMG-IV): sequencing the most valuable type-strain genomes for metagenomic binning, comparative biology and taxonomic classification.</title>
        <authorList>
            <person name="Goeker M."/>
        </authorList>
    </citation>
    <scope>NUCLEOTIDE SEQUENCE [LARGE SCALE GENOMIC DNA]</scope>
    <source>
        <strain evidence="3 4">DSM 45361</strain>
    </source>
</reference>
<sequence>MRVRRWLKAATATAVAVTTLAVAAPSAQAATYTVRHNLAEGIAAMLPDPSKAPPGVNVDCHPSAAHPRPIVLVNGTFSNMMDDWAGMGPTLANAGYCVYGFNFGGGSHDLIQSIGPVRDAVSALNSRVNEVLAATGAAKVDLVGHSQGGLIAEFYTKFYGYNKVANLVGLSPTTHGTSLDGFVNLAQFFPGALDLVNTLCAACYDQTPGSSVIHDLNNGAVAVAGVKYTIIETRYEFVVTPAGSAFINEPGVTNVWVQNKCPFSLTDHAGMSYDKATWNIAMHALDPGHAISC</sequence>
<dbReference type="PANTHER" id="PTHR37574">
    <property type="entry name" value="LIPASE B"/>
    <property type="match status" value="1"/>
</dbReference>
<protein>
    <submittedName>
        <fullName evidence="3">Triacylglycerol esterase/lipase EstA (Alpha/beta hydrolase family)</fullName>
    </submittedName>
</protein>
<keyword evidence="3" id="KW-0378">Hydrolase</keyword>
<dbReference type="RefSeq" id="WP_133852663.1">
    <property type="nucleotide sequence ID" value="NZ_SNXZ01000006.1"/>
</dbReference>
<dbReference type="InterPro" id="IPR053228">
    <property type="entry name" value="Stereospecific_Lipase"/>
</dbReference>
<dbReference type="SUPFAM" id="SSF53474">
    <property type="entry name" value="alpha/beta-Hydrolases"/>
    <property type="match status" value="1"/>
</dbReference>
<comment type="caution">
    <text evidence="3">The sequence shown here is derived from an EMBL/GenBank/DDBJ whole genome shotgun (WGS) entry which is preliminary data.</text>
</comment>
<organism evidence="3 4">
    <name type="scientific">Labedaea rhizosphaerae</name>
    <dbReference type="NCBI Taxonomy" id="598644"/>
    <lineage>
        <taxon>Bacteria</taxon>
        <taxon>Bacillati</taxon>
        <taxon>Actinomycetota</taxon>
        <taxon>Actinomycetes</taxon>
        <taxon>Pseudonocardiales</taxon>
        <taxon>Pseudonocardiaceae</taxon>
        <taxon>Labedaea</taxon>
    </lineage>
</organism>
<evidence type="ECO:0000256" key="1">
    <source>
        <dbReference type="SAM" id="SignalP"/>
    </source>
</evidence>
<keyword evidence="1" id="KW-0732">Signal</keyword>
<dbReference type="InterPro" id="IPR029058">
    <property type="entry name" value="AB_hydrolase_fold"/>
</dbReference>